<dbReference type="VEuPathDB" id="MicrosporidiaDB:HERIO_2164"/>
<name>A0A1X0Q7Y4_9MICR</name>
<evidence type="ECO:0000313" key="1">
    <source>
        <dbReference type="EMBL" id="ORD95852.1"/>
    </source>
</evidence>
<dbReference type="OrthoDB" id="10052789at2759"/>
<organism evidence="1 2">
    <name type="scientific">Hepatospora eriocheir</name>
    <dbReference type="NCBI Taxonomy" id="1081669"/>
    <lineage>
        <taxon>Eukaryota</taxon>
        <taxon>Fungi</taxon>
        <taxon>Fungi incertae sedis</taxon>
        <taxon>Microsporidia</taxon>
        <taxon>Hepatosporidae</taxon>
        <taxon>Hepatospora</taxon>
    </lineage>
</organism>
<sequence length="67" mass="7762">MSEVNVGKDSIIKIIDLLRRQCFKYYVKNPLVLGGDDIIIQIDESSFRHKQKYHFGENQSMKSGCLN</sequence>
<dbReference type="Proteomes" id="UP000192356">
    <property type="component" value="Unassembled WGS sequence"/>
</dbReference>
<accession>A0A1X0Q7Y4</accession>
<proteinExistence type="predicted"/>
<protein>
    <submittedName>
        <fullName evidence="1">Uncharacterized protein</fullName>
    </submittedName>
</protein>
<gene>
    <name evidence="1" type="ORF">HERIO_2164</name>
</gene>
<dbReference type="EMBL" id="LVKB01000169">
    <property type="protein sequence ID" value="ORD95852.1"/>
    <property type="molecule type" value="Genomic_DNA"/>
</dbReference>
<keyword evidence="2" id="KW-1185">Reference proteome</keyword>
<comment type="caution">
    <text evidence="1">The sequence shown here is derived from an EMBL/GenBank/DDBJ whole genome shotgun (WGS) entry which is preliminary data.</text>
</comment>
<dbReference type="AlphaFoldDB" id="A0A1X0Q7Y4"/>
<reference evidence="1 2" key="1">
    <citation type="journal article" date="2017" name="Environ. Microbiol.">
        <title>Decay of the glycolytic pathway and adaptation to intranuclear parasitism within Enterocytozoonidae microsporidia.</title>
        <authorList>
            <person name="Wiredu Boakye D."/>
            <person name="Jaroenlak P."/>
            <person name="Prachumwat A."/>
            <person name="Williams T.A."/>
            <person name="Bateman K.S."/>
            <person name="Itsathitphaisarn O."/>
            <person name="Sritunyalucksana K."/>
            <person name="Paszkiewicz K.H."/>
            <person name="Moore K.A."/>
            <person name="Stentiford G.D."/>
            <person name="Williams B.A."/>
        </authorList>
    </citation>
    <scope>NUCLEOTIDE SEQUENCE [LARGE SCALE GENOMIC DNA]</scope>
    <source>
        <strain evidence="1 2">GB1</strain>
    </source>
</reference>
<evidence type="ECO:0000313" key="2">
    <source>
        <dbReference type="Proteomes" id="UP000192356"/>
    </source>
</evidence>